<name>A0A7W8GE61_9DEIO</name>
<dbReference type="GO" id="GO:0003677">
    <property type="term" value="F:DNA binding"/>
    <property type="evidence" value="ECO:0007669"/>
    <property type="project" value="UniProtKB-KW"/>
</dbReference>
<evidence type="ECO:0000256" key="1">
    <source>
        <dbReference type="ARBA" id="ARBA00005820"/>
    </source>
</evidence>
<sequence>MTAIPPAATAPRPGEGPAGQPAALRPSLSVRTFGHPGAEVGGRPVQWHAASAQDLFFYLLSFPEGRTRSEILENLWGLEAGPASSNRFRVTVHRVRTALGFPGALTEKYGRYHLAPAVIRASDVGELYRALHLAEHAATPPERLQAYRRVLEVYRGEYLPQVRAEWVREAREEHRAAYVHACLEISALHCEAAECAAAVTDLARALRADPYLGENHHQRLMTCLSVVGGPYAATEHYRRFLRFLRDDLGDTPMPETVALAGRIKAGEHICTRAQGVPGAHPHPCPLLAEGRCPAGLRDLLQLN</sequence>
<comment type="caution">
    <text evidence="6">The sequence shown here is derived from an EMBL/GenBank/DDBJ whole genome shotgun (WGS) entry which is preliminary data.</text>
</comment>
<dbReference type="SMART" id="SM01043">
    <property type="entry name" value="BTAD"/>
    <property type="match status" value="1"/>
</dbReference>
<proteinExistence type="inferred from homology"/>
<dbReference type="InterPro" id="IPR011990">
    <property type="entry name" value="TPR-like_helical_dom_sf"/>
</dbReference>
<accession>A0A7W8GE61</accession>
<comment type="similarity">
    <text evidence="1">Belongs to the AfsR/DnrI/RedD regulatory family.</text>
</comment>
<reference evidence="6 7" key="1">
    <citation type="submission" date="2020-08" db="EMBL/GenBank/DDBJ databases">
        <title>Genomic Encyclopedia of Type Strains, Phase IV (KMG-IV): sequencing the most valuable type-strain genomes for metagenomic binning, comparative biology and taxonomic classification.</title>
        <authorList>
            <person name="Goeker M."/>
        </authorList>
    </citation>
    <scope>NUCLEOTIDE SEQUENCE [LARGE SCALE GENOMIC DNA]</scope>
    <source>
        <strain evidence="6 7">DSM 101791</strain>
    </source>
</reference>
<protein>
    <submittedName>
        <fullName evidence="6">Two-component SAPR family response regulator</fullName>
    </submittedName>
</protein>
<dbReference type="Pfam" id="PF03704">
    <property type="entry name" value="BTAD"/>
    <property type="match status" value="1"/>
</dbReference>
<dbReference type="InterPro" id="IPR005158">
    <property type="entry name" value="BTAD"/>
</dbReference>
<keyword evidence="7" id="KW-1185">Reference proteome</keyword>
<dbReference type="SUPFAM" id="SSF46894">
    <property type="entry name" value="C-terminal effector domain of the bipartite response regulators"/>
    <property type="match status" value="1"/>
</dbReference>
<feature type="compositionally biased region" description="Low complexity" evidence="3">
    <location>
        <begin position="1"/>
        <end position="13"/>
    </location>
</feature>
<dbReference type="PANTHER" id="PTHR35807">
    <property type="entry name" value="TRANSCRIPTIONAL REGULATOR REDD-RELATED"/>
    <property type="match status" value="1"/>
</dbReference>
<keyword evidence="2" id="KW-0238">DNA-binding</keyword>
<evidence type="ECO:0000313" key="6">
    <source>
        <dbReference type="EMBL" id="MBB5233987.1"/>
    </source>
</evidence>
<dbReference type="GO" id="GO:0000160">
    <property type="term" value="P:phosphorelay signal transduction system"/>
    <property type="evidence" value="ECO:0007669"/>
    <property type="project" value="InterPro"/>
</dbReference>
<dbReference type="InterPro" id="IPR051677">
    <property type="entry name" value="AfsR-DnrI-RedD_regulator"/>
</dbReference>
<dbReference type="InterPro" id="IPR016032">
    <property type="entry name" value="Sig_transdc_resp-reg_C-effctor"/>
</dbReference>
<gene>
    <name evidence="6" type="ORF">HNQ09_001425</name>
</gene>
<dbReference type="InterPro" id="IPR001867">
    <property type="entry name" value="OmpR/PhoB-type_DNA-bd"/>
</dbReference>
<dbReference type="AlphaFoldDB" id="A0A7W8GE61"/>
<evidence type="ECO:0000256" key="3">
    <source>
        <dbReference type="SAM" id="MobiDB-lite"/>
    </source>
</evidence>
<dbReference type="SUPFAM" id="SSF48452">
    <property type="entry name" value="TPR-like"/>
    <property type="match status" value="1"/>
</dbReference>
<dbReference type="InterPro" id="IPR036388">
    <property type="entry name" value="WH-like_DNA-bd_sf"/>
</dbReference>
<evidence type="ECO:0000259" key="4">
    <source>
        <dbReference type="SMART" id="SM00862"/>
    </source>
</evidence>
<evidence type="ECO:0000259" key="5">
    <source>
        <dbReference type="SMART" id="SM01043"/>
    </source>
</evidence>
<feature type="domain" description="Bacterial transcriptional activator" evidence="5">
    <location>
        <begin position="122"/>
        <end position="264"/>
    </location>
</feature>
<dbReference type="Gene3D" id="1.25.40.10">
    <property type="entry name" value="Tetratricopeptide repeat domain"/>
    <property type="match status" value="1"/>
</dbReference>
<feature type="domain" description="OmpR/PhoB-type" evidence="4">
    <location>
        <begin position="42"/>
        <end position="114"/>
    </location>
</feature>
<evidence type="ECO:0000313" key="7">
    <source>
        <dbReference type="Proteomes" id="UP000525389"/>
    </source>
</evidence>
<feature type="region of interest" description="Disordered" evidence="3">
    <location>
        <begin position="1"/>
        <end position="23"/>
    </location>
</feature>
<dbReference type="Gene3D" id="1.10.10.10">
    <property type="entry name" value="Winged helix-like DNA-binding domain superfamily/Winged helix DNA-binding domain"/>
    <property type="match status" value="1"/>
</dbReference>
<dbReference type="RefSeq" id="WP_184027241.1">
    <property type="nucleotide sequence ID" value="NZ_JACHFN010000004.1"/>
</dbReference>
<organism evidence="6 7">
    <name type="scientific">Deinococcus budaensis</name>
    <dbReference type="NCBI Taxonomy" id="1665626"/>
    <lineage>
        <taxon>Bacteria</taxon>
        <taxon>Thermotogati</taxon>
        <taxon>Deinococcota</taxon>
        <taxon>Deinococci</taxon>
        <taxon>Deinococcales</taxon>
        <taxon>Deinococcaceae</taxon>
        <taxon>Deinococcus</taxon>
    </lineage>
</organism>
<evidence type="ECO:0000256" key="2">
    <source>
        <dbReference type="ARBA" id="ARBA00023125"/>
    </source>
</evidence>
<dbReference type="GO" id="GO:0006355">
    <property type="term" value="P:regulation of DNA-templated transcription"/>
    <property type="evidence" value="ECO:0007669"/>
    <property type="project" value="InterPro"/>
</dbReference>
<dbReference type="EMBL" id="JACHFN010000004">
    <property type="protein sequence ID" value="MBB5233987.1"/>
    <property type="molecule type" value="Genomic_DNA"/>
</dbReference>
<dbReference type="Proteomes" id="UP000525389">
    <property type="component" value="Unassembled WGS sequence"/>
</dbReference>
<dbReference type="SMART" id="SM00862">
    <property type="entry name" value="Trans_reg_C"/>
    <property type="match status" value="1"/>
</dbReference>